<dbReference type="EnsemblMetazoa" id="GBRI029925-RA">
    <property type="protein sequence ID" value="GBRI029925-PA"/>
    <property type="gene ID" value="GBRI029925"/>
</dbReference>
<dbReference type="Proteomes" id="UP000091820">
    <property type="component" value="Unassembled WGS sequence"/>
</dbReference>
<evidence type="ECO:0000313" key="2">
    <source>
        <dbReference type="EnsemblMetazoa" id="GBRI029925-PA"/>
    </source>
</evidence>
<feature type="signal peptide" evidence="1">
    <location>
        <begin position="1"/>
        <end position="26"/>
    </location>
</feature>
<reference evidence="2" key="2">
    <citation type="submission" date="2020-05" db="UniProtKB">
        <authorList>
            <consortium name="EnsemblMetazoa"/>
        </authorList>
    </citation>
    <scope>IDENTIFICATION</scope>
    <source>
        <strain evidence="2">IAEA</strain>
    </source>
</reference>
<proteinExistence type="predicted"/>
<sequence length="213" mass="23640">MISIQFAARYAFVAVFLTFLIKEQEAAGCAWGWPLGLGKYTIENGPPPVDDPCTYSGSLGPNFHLKWHHGFPKGYELYWLSTNSKWRTDMYEKYHNVSSKGMLDDLLEEYKRNKTTTIQITQPTTTATMAATTTSKGEPPAKIESTLRKYSNFLLPSKDKTTETYPLPEGASPGTIVAKSSPISTGHFEGDGCAHTCIFMCLSLCLSMKTITK</sequence>
<dbReference type="AlphaFoldDB" id="A0A1A9WRX3"/>
<dbReference type="VEuPathDB" id="VectorBase:GBRI029925"/>
<keyword evidence="1" id="KW-0732">Signal</keyword>
<evidence type="ECO:0000256" key="1">
    <source>
        <dbReference type="SAM" id="SignalP"/>
    </source>
</evidence>
<keyword evidence="3" id="KW-1185">Reference proteome</keyword>
<accession>A0A1A9WRX3</accession>
<organism evidence="2 3">
    <name type="scientific">Glossina brevipalpis</name>
    <dbReference type="NCBI Taxonomy" id="37001"/>
    <lineage>
        <taxon>Eukaryota</taxon>
        <taxon>Metazoa</taxon>
        <taxon>Ecdysozoa</taxon>
        <taxon>Arthropoda</taxon>
        <taxon>Hexapoda</taxon>
        <taxon>Insecta</taxon>
        <taxon>Pterygota</taxon>
        <taxon>Neoptera</taxon>
        <taxon>Endopterygota</taxon>
        <taxon>Diptera</taxon>
        <taxon>Brachycera</taxon>
        <taxon>Muscomorpha</taxon>
        <taxon>Hippoboscoidea</taxon>
        <taxon>Glossinidae</taxon>
        <taxon>Glossina</taxon>
    </lineage>
</organism>
<name>A0A1A9WRX3_9MUSC</name>
<evidence type="ECO:0008006" key="4">
    <source>
        <dbReference type="Google" id="ProtNLM"/>
    </source>
</evidence>
<feature type="chain" id="PRO_5008400644" description="Spondin domain-containing protein" evidence="1">
    <location>
        <begin position="27"/>
        <end position="213"/>
    </location>
</feature>
<evidence type="ECO:0000313" key="3">
    <source>
        <dbReference type="Proteomes" id="UP000091820"/>
    </source>
</evidence>
<protein>
    <recommendedName>
        <fullName evidence="4">Spondin domain-containing protein</fullName>
    </recommendedName>
</protein>
<reference evidence="3" key="1">
    <citation type="submission" date="2014-03" db="EMBL/GenBank/DDBJ databases">
        <authorList>
            <person name="Aksoy S."/>
            <person name="Warren W."/>
            <person name="Wilson R.K."/>
        </authorList>
    </citation>
    <scope>NUCLEOTIDE SEQUENCE [LARGE SCALE GENOMIC DNA]</scope>
    <source>
        <strain evidence="3">IAEA</strain>
    </source>
</reference>